<keyword evidence="7" id="KW-1185">Reference proteome</keyword>
<dbReference type="PROSITE" id="PS50110">
    <property type="entry name" value="RESPONSE_REGULATORY"/>
    <property type="match status" value="1"/>
</dbReference>
<dbReference type="SUPFAM" id="SSF55874">
    <property type="entry name" value="ATPase domain of HSP90 chaperone/DNA topoisomerase II/histidine kinase"/>
    <property type="match status" value="1"/>
</dbReference>
<dbReference type="InterPro" id="IPR011006">
    <property type="entry name" value="CheY-like_superfamily"/>
</dbReference>
<feature type="coiled-coil region" evidence="3">
    <location>
        <begin position="170"/>
        <end position="225"/>
    </location>
</feature>
<gene>
    <name evidence="6" type="ORF">FGW20_02790</name>
</gene>
<evidence type="ECO:0000256" key="1">
    <source>
        <dbReference type="ARBA" id="ARBA00022553"/>
    </source>
</evidence>
<feature type="domain" description="Response regulatory" evidence="5">
    <location>
        <begin position="12"/>
        <end position="126"/>
    </location>
</feature>
<sequence length="440" mass="48798">MEGKHEGGTKMSVLVVEDSRTQAEFIRYVLETEGYDVVLAADGIEAIRRMEVDMPDIVLTDIMMPEMDGYELCRRIKQQNPDIPVILVTNLFDPADVLKGLASGADSFIVKPVDPKHVRSQIEAVMRTREMPEPEESPAELEIPFAGNTYTISAGRLKILNTLLSTYTIAVSKNTELQEAQEQLHSLNEQLQEAVAGLSRSNESLAAENQERRRVEKALAEANRKLQLMASITRHDLLNQLAALWGYLDLAQVLREREPENAWRHVESAAEIVNRINNTVRFTAEYQKVGAAAPTWQEIRTLVERSENYVSTGKVTLENAIPAGVEIFADPLIEKVFSNLIENSLRYGEAVTTITFSLKQDGETYTILCEDDGVGVPAGDKEKIFSYAHGMNTGLGLFLAREILAITGITIQETGIPGSGARFELLCPAKVIRAPGRQTE</sequence>
<keyword evidence="3" id="KW-0175">Coiled coil</keyword>
<reference evidence="6" key="1">
    <citation type="submission" date="2019-05" db="EMBL/GenBank/DDBJ databases">
        <title>Isolation and characterization of methanogens from the cold seep sediment at Four-Way Closure Ridge.</title>
        <authorList>
            <person name="You Y.-T."/>
            <person name="Chen S.-C."/>
            <person name="Zhang W.-L."/>
            <person name="Lai M.-C."/>
        </authorList>
    </citation>
    <scope>NUCLEOTIDE SEQUENCE</scope>
    <source>
        <strain evidence="6">FWC-SCC3</strain>
    </source>
</reference>
<accession>A0ABT8M2R3</accession>
<feature type="modified residue" description="4-aspartylphosphate" evidence="2">
    <location>
        <position position="61"/>
    </location>
</feature>
<evidence type="ECO:0000313" key="7">
    <source>
        <dbReference type="Proteomes" id="UP001168423"/>
    </source>
</evidence>
<dbReference type="CDD" id="cd00075">
    <property type="entry name" value="HATPase"/>
    <property type="match status" value="1"/>
</dbReference>
<dbReference type="InterPro" id="IPR036890">
    <property type="entry name" value="HATPase_C_sf"/>
</dbReference>
<dbReference type="Pfam" id="PF00072">
    <property type="entry name" value="Response_reg"/>
    <property type="match status" value="1"/>
</dbReference>
<evidence type="ECO:0000259" key="5">
    <source>
        <dbReference type="PROSITE" id="PS50110"/>
    </source>
</evidence>
<dbReference type="SMART" id="SM00387">
    <property type="entry name" value="HATPase_c"/>
    <property type="match status" value="1"/>
</dbReference>
<dbReference type="PROSITE" id="PS50109">
    <property type="entry name" value="HIS_KIN"/>
    <property type="match status" value="1"/>
</dbReference>
<proteinExistence type="predicted"/>
<name>A0ABT8M2R3_9EURY</name>
<dbReference type="InterPro" id="IPR005467">
    <property type="entry name" value="His_kinase_dom"/>
</dbReference>
<keyword evidence="1 2" id="KW-0597">Phosphoprotein</keyword>
<organism evidence="6 7">
    <name type="scientific">Methanoculleus methanifontis</name>
    <dbReference type="NCBI Taxonomy" id="2584086"/>
    <lineage>
        <taxon>Archaea</taxon>
        <taxon>Methanobacteriati</taxon>
        <taxon>Methanobacteriota</taxon>
        <taxon>Stenosarchaea group</taxon>
        <taxon>Methanomicrobia</taxon>
        <taxon>Methanomicrobiales</taxon>
        <taxon>Methanomicrobiaceae</taxon>
        <taxon>Methanoculleus</taxon>
    </lineage>
</organism>
<comment type="caution">
    <text evidence="6">The sequence shown here is derived from an EMBL/GenBank/DDBJ whole genome shotgun (WGS) entry which is preliminary data.</text>
</comment>
<dbReference type="Proteomes" id="UP001168423">
    <property type="component" value="Unassembled WGS sequence"/>
</dbReference>
<dbReference type="EMBL" id="VCYI01000003">
    <property type="protein sequence ID" value="MDN7011988.1"/>
    <property type="molecule type" value="Genomic_DNA"/>
</dbReference>
<dbReference type="PANTHER" id="PTHR43547">
    <property type="entry name" value="TWO-COMPONENT HISTIDINE KINASE"/>
    <property type="match status" value="1"/>
</dbReference>
<dbReference type="SMART" id="SM00448">
    <property type="entry name" value="REC"/>
    <property type="match status" value="1"/>
</dbReference>
<evidence type="ECO:0000256" key="3">
    <source>
        <dbReference type="SAM" id="Coils"/>
    </source>
</evidence>
<dbReference type="Pfam" id="PF02518">
    <property type="entry name" value="HATPase_c"/>
    <property type="match status" value="1"/>
</dbReference>
<dbReference type="SUPFAM" id="SSF52172">
    <property type="entry name" value="CheY-like"/>
    <property type="match status" value="1"/>
</dbReference>
<dbReference type="Gene3D" id="3.40.50.2300">
    <property type="match status" value="1"/>
</dbReference>
<feature type="domain" description="Histidine kinase" evidence="4">
    <location>
        <begin position="232"/>
        <end position="431"/>
    </location>
</feature>
<dbReference type="Gene3D" id="3.30.565.10">
    <property type="entry name" value="Histidine kinase-like ATPase, C-terminal domain"/>
    <property type="match status" value="1"/>
</dbReference>
<protein>
    <submittedName>
        <fullName evidence="6">Response regulator</fullName>
    </submittedName>
</protein>
<evidence type="ECO:0000256" key="2">
    <source>
        <dbReference type="PROSITE-ProRule" id="PRU00169"/>
    </source>
</evidence>
<evidence type="ECO:0000313" key="6">
    <source>
        <dbReference type="EMBL" id="MDN7011988.1"/>
    </source>
</evidence>
<dbReference type="InterPro" id="IPR003594">
    <property type="entry name" value="HATPase_dom"/>
</dbReference>
<dbReference type="PANTHER" id="PTHR43547:SF2">
    <property type="entry name" value="HYBRID SIGNAL TRANSDUCTION HISTIDINE KINASE C"/>
    <property type="match status" value="1"/>
</dbReference>
<evidence type="ECO:0000259" key="4">
    <source>
        <dbReference type="PROSITE" id="PS50109"/>
    </source>
</evidence>
<dbReference type="InterPro" id="IPR001789">
    <property type="entry name" value="Sig_transdc_resp-reg_receiver"/>
</dbReference>